<name>X1T6M8_9ZZZZ</name>
<dbReference type="AlphaFoldDB" id="X1T6M8"/>
<evidence type="ECO:0000313" key="1">
    <source>
        <dbReference type="EMBL" id="GAJ00934.1"/>
    </source>
</evidence>
<proteinExistence type="predicted"/>
<reference evidence="1" key="1">
    <citation type="journal article" date="2014" name="Front. Microbiol.">
        <title>High frequency of phylogenetically diverse reductive dehalogenase-homologous genes in deep subseafloor sedimentary metagenomes.</title>
        <authorList>
            <person name="Kawai M."/>
            <person name="Futagami T."/>
            <person name="Toyoda A."/>
            <person name="Takaki Y."/>
            <person name="Nishi S."/>
            <person name="Hori S."/>
            <person name="Arai W."/>
            <person name="Tsubouchi T."/>
            <person name="Morono Y."/>
            <person name="Uchiyama I."/>
            <person name="Ito T."/>
            <person name="Fujiyama A."/>
            <person name="Inagaki F."/>
            <person name="Takami H."/>
        </authorList>
    </citation>
    <scope>NUCLEOTIDE SEQUENCE</scope>
    <source>
        <strain evidence="1">Expedition CK06-06</strain>
    </source>
</reference>
<organism evidence="1">
    <name type="scientific">marine sediment metagenome</name>
    <dbReference type="NCBI Taxonomy" id="412755"/>
    <lineage>
        <taxon>unclassified sequences</taxon>
        <taxon>metagenomes</taxon>
        <taxon>ecological metagenomes</taxon>
    </lineage>
</organism>
<accession>X1T6M8</accession>
<gene>
    <name evidence="1" type="ORF">S12H4_29926</name>
</gene>
<sequence length="56" mass="6850">MNKEELKRTREKVRIFLTDQLVGRPNVKTMSREIMLAVTDFYKRPERAENYREKSF</sequence>
<protein>
    <submittedName>
        <fullName evidence="1">Uncharacterized protein</fullName>
    </submittedName>
</protein>
<comment type="caution">
    <text evidence="1">The sequence shown here is derived from an EMBL/GenBank/DDBJ whole genome shotgun (WGS) entry which is preliminary data.</text>
</comment>
<dbReference type="EMBL" id="BARW01017301">
    <property type="protein sequence ID" value="GAJ00934.1"/>
    <property type="molecule type" value="Genomic_DNA"/>
</dbReference>
<feature type="non-terminal residue" evidence="1">
    <location>
        <position position="56"/>
    </location>
</feature>